<evidence type="ECO:0000313" key="2">
    <source>
        <dbReference type="EMBL" id="GAA3775928.1"/>
    </source>
</evidence>
<feature type="region of interest" description="Disordered" evidence="1">
    <location>
        <begin position="79"/>
        <end position="114"/>
    </location>
</feature>
<protein>
    <submittedName>
        <fullName evidence="2">Uncharacterized protein</fullName>
    </submittedName>
</protein>
<reference evidence="3" key="1">
    <citation type="journal article" date="2019" name="Int. J. Syst. Evol. Microbiol.">
        <title>The Global Catalogue of Microorganisms (GCM) 10K type strain sequencing project: providing services to taxonomists for standard genome sequencing and annotation.</title>
        <authorList>
            <consortium name="The Broad Institute Genomics Platform"/>
            <consortium name="The Broad Institute Genome Sequencing Center for Infectious Disease"/>
            <person name="Wu L."/>
            <person name="Ma J."/>
        </authorList>
    </citation>
    <scope>NUCLEOTIDE SEQUENCE [LARGE SCALE GENOMIC DNA]</scope>
    <source>
        <strain evidence="3">JCM 17138</strain>
    </source>
</reference>
<evidence type="ECO:0000256" key="1">
    <source>
        <dbReference type="SAM" id="MobiDB-lite"/>
    </source>
</evidence>
<feature type="compositionally biased region" description="Basic and acidic residues" evidence="1">
    <location>
        <begin position="90"/>
        <end position="101"/>
    </location>
</feature>
<dbReference type="Gene3D" id="3.40.50.980">
    <property type="match status" value="1"/>
</dbReference>
<evidence type="ECO:0000313" key="3">
    <source>
        <dbReference type="Proteomes" id="UP001501009"/>
    </source>
</evidence>
<sequence>MHVSVNPMFKAAEIRHEIDDSGAELVLSFEPLRHVLAEALDGTRARAALLEDEWPGIMDHPPLAAPADDLDALAALNYTGGTTVPPETSGVRKDQEDRAERTSQSYAPRAVNPA</sequence>
<dbReference type="Proteomes" id="UP001501009">
    <property type="component" value="Unassembled WGS sequence"/>
</dbReference>
<dbReference type="SUPFAM" id="SSF56801">
    <property type="entry name" value="Acetyl-CoA synthetase-like"/>
    <property type="match status" value="1"/>
</dbReference>
<organism evidence="2 3">
    <name type="scientific">Streptomyces coacervatus</name>
    <dbReference type="NCBI Taxonomy" id="647381"/>
    <lineage>
        <taxon>Bacteria</taxon>
        <taxon>Bacillati</taxon>
        <taxon>Actinomycetota</taxon>
        <taxon>Actinomycetes</taxon>
        <taxon>Kitasatosporales</taxon>
        <taxon>Streptomycetaceae</taxon>
        <taxon>Streptomyces</taxon>
    </lineage>
</organism>
<gene>
    <name evidence="2" type="ORF">GCM10022403_008450</name>
</gene>
<proteinExistence type="predicted"/>
<name>A0ABP7GW99_9ACTN</name>
<dbReference type="EMBL" id="BAABDE010000005">
    <property type="protein sequence ID" value="GAA3775928.1"/>
    <property type="molecule type" value="Genomic_DNA"/>
</dbReference>
<accession>A0ABP7GW99</accession>
<keyword evidence="3" id="KW-1185">Reference proteome</keyword>
<comment type="caution">
    <text evidence="2">The sequence shown here is derived from an EMBL/GenBank/DDBJ whole genome shotgun (WGS) entry which is preliminary data.</text>
</comment>